<reference evidence="3 4" key="1">
    <citation type="submission" date="2024-03" db="EMBL/GenBank/DDBJ databases">
        <title>The Acrasis kona genome and developmental transcriptomes reveal deep origins of eukaryotic multicellular pathways.</title>
        <authorList>
            <person name="Sheikh S."/>
            <person name="Fu C.-J."/>
            <person name="Brown M.W."/>
            <person name="Baldauf S.L."/>
        </authorList>
    </citation>
    <scope>NUCLEOTIDE SEQUENCE [LARGE SCALE GENOMIC DNA]</scope>
    <source>
        <strain evidence="3 4">ATCC MYA-3509</strain>
    </source>
</reference>
<dbReference type="Proteomes" id="UP001431209">
    <property type="component" value="Unassembled WGS sequence"/>
</dbReference>
<feature type="chain" id="PRO_5043665979" evidence="2">
    <location>
        <begin position="23"/>
        <end position="313"/>
    </location>
</feature>
<organism evidence="3 4">
    <name type="scientific">Acrasis kona</name>
    <dbReference type="NCBI Taxonomy" id="1008807"/>
    <lineage>
        <taxon>Eukaryota</taxon>
        <taxon>Discoba</taxon>
        <taxon>Heterolobosea</taxon>
        <taxon>Tetramitia</taxon>
        <taxon>Eutetramitia</taxon>
        <taxon>Acrasidae</taxon>
        <taxon>Acrasis</taxon>
    </lineage>
</organism>
<evidence type="ECO:0000313" key="3">
    <source>
        <dbReference type="EMBL" id="KAL0479999.1"/>
    </source>
</evidence>
<sequence>MAGVRTVIFALVAFAAIATCQLRVFSSAITPGAVVQGSSSTGFGVFLAHLNQSVAPDSFTYYLMHNVANVTSINLRAGNQTELGDVRLSLATVPANILQISTVTFTPPAIMYNNNMYIEINTTAGTAIRGTILFSNFPVSLLGRIGADQVPGGSTNNGAGLFLGSTDENNNIGFSIIHNITGASAITLNSPKDCSTNVAQSVAQLNNGAVGTVSSQAQAVRNQVANINANRAYLEVASSSGALRGNIIYYTNFNGNFNPACTAPSVTTASPTSTPSGTRTPSPTATPTATSSSSIVAPSMMFMTLITLLVLYL</sequence>
<name>A0AAW2YTQ0_9EUKA</name>
<keyword evidence="2" id="KW-0732">Signal</keyword>
<dbReference type="EMBL" id="JAOPGA020000617">
    <property type="protein sequence ID" value="KAL0479999.1"/>
    <property type="molecule type" value="Genomic_DNA"/>
</dbReference>
<evidence type="ECO:0000256" key="1">
    <source>
        <dbReference type="SAM" id="MobiDB-lite"/>
    </source>
</evidence>
<evidence type="ECO:0000256" key="2">
    <source>
        <dbReference type="SAM" id="SignalP"/>
    </source>
</evidence>
<comment type="caution">
    <text evidence="3">The sequence shown here is derived from an EMBL/GenBank/DDBJ whole genome shotgun (WGS) entry which is preliminary data.</text>
</comment>
<gene>
    <name evidence="3" type="ORF">AKO1_007320</name>
</gene>
<accession>A0AAW2YTQ0</accession>
<dbReference type="AlphaFoldDB" id="A0AAW2YTQ0"/>
<proteinExistence type="predicted"/>
<feature type="signal peptide" evidence="2">
    <location>
        <begin position="1"/>
        <end position="22"/>
    </location>
</feature>
<evidence type="ECO:0000313" key="4">
    <source>
        <dbReference type="Proteomes" id="UP001431209"/>
    </source>
</evidence>
<keyword evidence="4" id="KW-1185">Reference proteome</keyword>
<feature type="region of interest" description="Disordered" evidence="1">
    <location>
        <begin position="264"/>
        <end position="292"/>
    </location>
</feature>
<protein>
    <submittedName>
        <fullName evidence="3">Uncharacterized protein</fullName>
    </submittedName>
</protein>